<gene>
    <name evidence="2" type="ORF">IV41_GL001806</name>
</gene>
<protein>
    <submittedName>
        <fullName evidence="2">Uncharacterized protein</fullName>
    </submittedName>
</protein>
<keyword evidence="1" id="KW-0175">Coiled coil</keyword>
<comment type="caution">
    <text evidence="2">The sequence shown here is derived from an EMBL/GenBank/DDBJ whole genome shotgun (WGS) entry which is preliminary data.</text>
</comment>
<dbReference type="PATRIC" id="fig|148604.4.peg.1865"/>
<dbReference type="STRING" id="1203076.GCA_000312405_01630"/>
<feature type="coiled-coil region" evidence="1">
    <location>
        <begin position="126"/>
        <end position="167"/>
    </location>
</feature>
<dbReference type="eggNOG" id="ENOG5030AE2">
    <property type="taxonomic scope" value="Bacteria"/>
</dbReference>
<evidence type="ECO:0000256" key="1">
    <source>
        <dbReference type="SAM" id="Coils"/>
    </source>
</evidence>
<reference evidence="2 3" key="1">
    <citation type="journal article" date="2015" name="Genome Announc.">
        <title>Expanding the biotechnology potential of lactobacilli through comparative genomics of 213 strains and associated genera.</title>
        <authorList>
            <person name="Sun Z."/>
            <person name="Harris H.M."/>
            <person name="McCann A."/>
            <person name="Guo C."/>
            <person name="Argimon S."/>
            <person name="Zhang W."/>
            <person name="Yang X."/>
            <person name="Jeffery I.B."/>
            <person name="Cooney J.C."/>
            <person name="Kagawa T.F."/>
            <person name="Liu W."/>
            <person name="Song Y."/>
            <person name="Salvetti E."/>
            <person name="Wrobel A."/>
            <person name="Rasinkangas P."/>
            <person name="Parkhill J."/>
            <person name="Rea M.C."/>
            <person name="O'Sullivan O."/>
            <person name="Ritari J."/>
            <person name="Douillard F.P."/>
            <person name="Paul Ross R."/>
            <person name="Yang R."/>
            <person name="Briner A.E."/>
            <person name="Felis G.E."/>
            <person name="de Vos W.M."/>
            <person name="Barrangou R."/>
            <person name="Klaenhammer T.R."/>
            <person name="Caufield P.W."/>
            <person name="Cui Y."/>
            <person name="Zhang H."/>
            <person name="O'Toole P.W."/>
        </authorList>
    </citation>
    <scope>NUCLEOTIDE SEQUENCE [LARGE SCALE GENOMIC DNA]</scope>
    <source>
        <strain evidence="2 3">DSM 14792</strain>
    </source>
</reference>
<name>A0A0R2H494_9LACO</name>
<accession>A0A0R2H494</accession>
<feature type="coiled-coil region" evidence="1">
    <location>
        <begin position="5"/>
        <end position="79"/>
    </location>
</feature>
<organism evidence="2 3">
    <name type="scientific">Limosilactobacillus ingluviei</name>
    <dbReference type="NCBI Taxonomy" id="148604"/>
    <lineage>
        <taxon>Bacteria</taxon>
        <taxon>Bacillati</taxon>
        <taxon>Bacillota</taxon>
        <taxon>Bacilli</taxon>
        <taxon>Lactobacillales</taxon>
        <taxon>Lactobacillaceae</taxon>
        <taxon>Limosilactobacillus</taxon>
    </lineage>
</organism>
<sequence length="433" mass="50157">MERQIASLKQRLNQQTAQAARQAQKQARQLRKLRQTNHQLRLANRQLRHQTDAELARQQAQSAAELARAQEMLAQVQKEREFLAACGWDGSETMHLLHERQAALTTWWILAYQASARRFYEQRRLVADSLARQERYRRERKEWEKKYKAAKQNSDGTRHQLKRLKQEMAWERAQHANTRGEEWLGHLINHLDPTTLSQYDRLAELNEKMLATFSETSQLTLGGQPAALKFVYGYLKIVGDQYFIHDVNHQREFPLLVSDSQQQNPKLADGVAIKARRDLATGTYALVRVLPVINQVDHHQQKLRATVKRKRQPGQSEQGRIKLTQPAQLAWLAQQKVLVVGNKRAQAFADELKPYVEVKLMDGYEDQPRAIFTAMQAADFVFILIDSVPHAITDYTKTQPSLAPTSRKVQIFRNPRREAGVIRLSYLYATRND</sequence>
<dbReference type="Proteomes" id="UP000051639">
    <property type="component" value="Unassembled WGS sequence"/>
</dbReference>
<evidence type="ECO:0000313" key="3">
    <source>
        <dbReference type="Proteomes" id="UP000051639"/>
    </source>
</evidence>
<dbReference type="OrthoDB" id="2329902at2"/>
<proteinExistence type="predicted"/>
<dbReference type="RefSeq" id="WP_056993914.1">
    <property type="nucleotide sequence ID" value="NZ_JQBA01000007.1"/>
</dbReference>
<dbReference type="AlphaFoldDB" id="A0A0R2H494"/>
<dbReference type="EMBL" id="JQBA01000007">
    <property type="protein sequence ID" value="KRN44940.1"/>
    <property type="molecule type" value="Genomic_DNA"/>
</dbReference>
<evidence type="ECO:0000313" key="2">
    <source>
        <dbReference type="EMBL" id="KRN44940.1"/>
    </source>
</evidence>
<keyword evidence="3" id="KW-1185">Reference proteome</keyword>